<keyword evidence="1" id="KW-0472">Membrane</keyword>
<reference evidence="2" key="1">
    <citation type="journal article" date="2008" name="BMC Genomics">
        <title>A conifer genomics resource of 200,000 spruce (Picea spp.) ESTs and 6,464 high-quality, sequence-finished full-length cDNAs for Sitka spruce (Picea sitchensis).</title>
        <authorList>
            <person name="Ralph S.G."/>
            <person name="Chun H.J."/>
            <person name="Kolosova N."/>
            <person name="Cooper D."/>
            <person name="Oddy C."/>
            <person name="Ritland C.E."/>
            <person name="Kirkpatrick R."/>
            <person name="Moore R."/>
            <person name="Barber S."/>
            <person name="Holt R.A."/>
            <person name="Jones S.J."/>
            <person name="Marra M.A."/>
            <person name="Douglas C.J."/>
            <person name="Ritland K."/>
            <person name="Bohlmann J."/>
        </authorList>
    </citation>
    <scope>NUCLEOTIDE SEQUENCE</scope>
    <source>
        <tissue evidence="2">Bark</tissue>
    </source>
</reference>
<organism evidence="2">
    <name type="scientific">Picea sitchensis</name>
    <name type="common">Sitka spruce</name>
    <name type="synonym">Pinus sitchensis</name>
    <dbReference type="NCBI Taxonomy" id="3332"/>
    <lineage>
        <taxon>Eukaryota</taxon>
        <taxon>Viridiplantae</taxon>
        <taxon>Streptophyta</taxon>
        <taxon>Embryophyta</taxon>
        <taxon>Tracheophyta</taxon>
        <taxon>Spermatophyta</taxon>
        <taxon>Pinopsida</taxon>
        <taxon>Pinidae</taxon>
        <taxon>Conifers I</taxon>
        <taxon>Pinales</taxon>
        <taxon>Pinaceae</taxon>
        <taxon>Picea</taxon>
    </lineage>
</organism>
<keyword evidence="1" id="KW-0812">Transmembrane</keyword>
<accession>A9NQS9</accession>
<keyword evidence="1" id="KW-1133">Transmembrane helix</keyword>
<evidence type="ECO:0000313" key="2">
    <source>
        <dbReference type="EMBL" id="ABK22990.1"/>
    </source>
</evidence>
<evidence type="ECO:0000256" key="1">
    <source>
        <dbReference type="SAM" id="Phobius"/>
    </source>
</evidence>
<dbReference type="EMBL" id="EF083654">
    <property type="protein sequence ID" value="ABK22990.1"/>
    <property type="molecule type" value="mRNA"/>
</dbReference>
<name>A9NQS9_PICSI</name>
<protein>
    <submittedName>
        <fullName evidence="2">Uncharacterized protein</fullName>
    </submittedName>
</protein>
<sequence length="47" mass="5630">MRLLQLRLMNGWNMPLSFRLELNLKNLVLMWIIICHCGLSWLGIVYL</sequence>
<dbReference type="AlphaFoldDB" id="A9NQS9"/>
<feature type="transmembrane region" description="Helical" evidence="1">
    <location>
        <begin position="27"/>
        <end position="46"/>
    </location>
</feature>
<proteinExistence type="evidence at transcript level"/>